<dbReference type="InterPro" id="IPR003006">
    <property type="entry name" value="Ig/MHC_CS"/>
</dbReference>
<dbReference type="Pfam" id="PF00969">
    <property type="entry name" value="MHC_II_beta"/>
    <property type="match status" value="1"/>
</dbReference>
<dbReference type="InterPro" id="IPR050160">
    <property type="entry name" value="MHC/Immunoglobulin"/>
</dbReference>
<accession>A0A8D2L7I2</accession>
<evidence type="ECO:0000256" key="5">
    <source>
        <dbReference type="ARBA" id="ARBA00022989"/>
    </source>
</evidence>
<keyword evidence="9" id="KW-0491">MHC II</keyword>
<dbReference type="SMART" id="SM00407">
    <property type="entry name" value="IGc1"/>
    <property type="match status" value="1"/>
</dbReference>
<dbReference type="InterPro" id="IPR007110">
    <property type="entry name" value="Ig-like_dom"/>
</dbReference>
<dbReference type="SUPFAM" id="SSF54452">
    <property type="entry name" value="MHC antigen-recognition domain"/>
    <property type="match status" value="1"/>
</dbReference>
<evidence type="ECO:0000256" key="8">
    <source>
        <dbReference type="ARBA" id="ARBA00023180"/>
    </source>
</evidence>
<dbReference type="InterPro" id="IPR011162">
    <property type="entry name" value="MHC_I/II-like_Ag-recog"/>
</dbReference>
<feature type="domain" description="Ig-like" evidence="12">
    <location>
        <begin position="127"/>
        <end position="209"/>
    </location>
</feature>
<organism evidence="13 14">
    <name type="scientific">Varanus komodoensis</name>
    <name type="common">Komodo dragon</name>
    <dbReference type="NCBI Taxonomy" id="61221"/>
    <lineage>
        <taxon>Eukaryota</taxon>
        <taxon>Metazoa</taxon>
        <taxon>Chordata</taxon>
        <taxon>Craniata</taxon>
        <taxon>Vertebrata</taxon>
        <taxon>Euteleostomi</taxon>
        <taxon>Lepidosauria</taxon>
        <taxon>Squamata</taxon>
        <taxon>Bifurcata</taxon>
        <taxon>Unidentata</taxon>
        <taxon>Episquamata</taxon>
        <taxon>Toxicofera</taxon>
        <taxon>Anguimorpha</taxon>
        <taxon>Paleoanguimorpha</taxon>
        <taxon>Varanoidea</taxon>
        <taxon>Varanidae</taxon>
        <taxon>Varanus</taxon>
    </lineage>
</organism>
<dbReference type="Proteomes" id="UP000694545">
    <property type="component" value="Unplaced"/>
</dbReference>
<keyword evidence="3 11" id="KW-0812">Transmembrane</keyword>
<dbReference type="GO" id="GO:0002250">
    <property type="term" value="P:adaptive immune response"/>
    <property type="evidence" value="ECO:0007669"/>
    <property type="project" value="UniProtKB-KW"/>
</dbReference>
<dbReference type="GO" id="GO:0002504">
    <property type="term" value="P:antigen processing and presentation of peptide or polysaccharide antigen via MHC class II"/>
    <property type="evidence" value="ECO:0007669"/>
    <property type="project" value="UniProtKB-KW"/>
</dbReference>
<evidence type="ECO:0000256" key="10">
    <source>
        <dbReference type="SAM" id="MobiDB-lite"/>
    </source>
</evidence>
<evidence type="ECO:0000313" key="13">
    <source>
        <dbReference type="Ensembl" id="ENSVKKP00000017948.1"/>
    </source>
</evidence>
<dbReference type="GO" id="GO:0042613">
    <property type="term" value="C:MHC class II protein complex"/>
    <property type="evidence" value="ECO:0007669"/>
    <property type="project" value="UniProtKB-KW"/>
</dbReference>
<comment type="subcellular location">
    <subcellularLocation>
        <location evidence="1">Membrane</location>
        <topology evidence="1">Single-pass type I membrane protein</topology>
    </subcellularLocation>
</comment>
<dbReference type="InterPro" id="IPR036179">
    <property type="entry name" value="Ig-like_dom_sf"/>
</dbReference>
<reference evidence="13" key="1">
    <citation type="submission" date="2025-08" db="UniProtKB">
        <authorList>
            <consortium name="Ensembl"/>
        </authorList>
    </citation>
    <scope>IDENTIFICATION</scope>
</reference>
<dbReference type="Ensembl" id="ENSVKKT00000018401.1">
    <property type="protein sequence ID" value="ENSVKKP00000017948.1"/>
    <property type="gene ID" value="ENSVKKG00000012167.1"/>
</dbReference>
<evidence type="ECO:0000256" key="4">
    <source>
        <dbReference type="ARBA" id="ARBA00022859"/>
    </source>
</evidence>
<evidence type="ECO:0000256" key="1">
    <source>
        <dbReference type="ARBA" id="ARBA00004479"/>
    </source>
</evidence>
<feature type="region of interest" description="Disordered" evidence="10">
    <location>
        <begin position="306"/>
        <end position="330"/>
    </location>
</feature>
<evidence type="ECO:0000313" key="14">
    <source>
        <dbReference type="Proteomes" id="UP000694545"/>
    </source>
</evidence>
<dbReference type="SMART" id="SM00921">
    <property type="entry name" value="MHC_II_beta"/>
    <property type="match status" value="1"/>
</dbReference>
<dbReference type="Pfam" id="PF07654">
    <property type="entry name" value="C1-set"/>
    <property type="match status" value="1"/>
</dbReference>
<evidence type="ECO:0000256" key="2">
    <source>
        <dbReference type="ARBA" id="ARBA00007394"/>
    </source>
</evidence>
<evidence type="ECO:0000256" key="11">
    <source>
        <dbReference type="SAM" id="Phobius"/>
    </source>
</evidence>
<proteinExistence type="inferred from homology"/>
<reference evidence="13" key="2">
    <citation type="submission" date="2025-09" db="UniProtKB">
        <authorList>
            <consortium name="Ensembl"/>
        </authorList>
    </citation>
    <scope>IDENTIFICATION</scope>
</reference>
<dbReference type="PANTHER" id="PTHR19944:SF101">
    <property type="entry name" value="HLA CLASS II HISTOCOMPATIBILITY ANTIGEN, DQ BETA 1 CHAIN"/>
    <property type="match status" value="1"/>
</dbReference>
<keyword evidence="5 11" id="KW-1133">Transmembrane helix</keyword>
<evidence type="ECO:0000256" key="6">
    <source>
        <dbReference type="ARBA" id="ARBA00023130"/>
    </source>
</evidence>
<dbReference type="InterPro" id="IPR013783">
    <property type="entry name" value="Ig-like_fold"/>
</dbReference>
<dbReference type="InterPro" id="IPR014745">
    <property type="entry name" value="MHC_II_a/b_N"/>
</dbReference>
<evidence type="ECO:0000256" key="9">
    <source>
        <dbReference type="ARBA" id="ARBA00023182"/>
    </source>
</evidence>
<evidence type="ECO:0000256" key="7">
    <source>
        <dbReference type="ARBA" id="ARBA00023136"/>
    </source>
</evidence>
<keyword evidence="8" id="KW-0325">Glycoprotein</keyword>
<keyword evidence="4" id="KW-0391">Immunity</keyword>
<name>A0A8D2L7I2_VARKO</name>
<dbReference type="PROSITE" id="PS00290">
    <property type="entry name" value="IG_MHC"/>
    <property type="match status" value="1"/>
</dbReference>
<dbReference type="PANTHER" id="PTHR19944">
    <property type="entry name" value="MHC CLASS II-RELATED"/>
    <property type="match status" value="1"/>
</dbReference>
<dbReference type="PROSITE" id="PS50835">
    <property type="entry name" value="IG_LIKE"/>
    <property type="match status" value="1"/>
</dbReference>
<keyword evidence="14" id="KW-1185">Reference proteome</keyword>
<sequence length="330" mass="36684">HPCSLGAGVPVTLRVCSFVESSGVSPPPAAPQRFLHQVKAECHFSNASGQVQLRYLERFIYDRTEIVRFDSARDRFEALTPLGEPTVKRWNSCKEELQRARATMDLFCWFCYSLPEAGRVLGRRVKPVVTVSPTKDDPLSPRTLLLCTAASFYPREIKIHWLKNGRRATEGVLYGEELHNGDWTYQIQVMLEDTPQRGDVYACQVEHASLKTPLIVRWERRTSASARSKVWTGVTGALLGMVYLAVGLSLYLRSKKGKGALEGTLGGRPREGDASPALSEVLLDSVWFPFYEGGVTLDSRSWAFPKSKAGSRGCRGTLEGGPQRHCPLSP</sequence>
<dbReference type="Gene3D" id="2.60.40.10">
    <property type="entry name" value="Immunoglobulins"/>
    <property type="match status" value="1"/>
</dbReference>
<dbReference type="SUPFAM" id="SSF48726">
    <property type="entry name" value="Immunoglobulin"/>
    <property type="match status" value="1"/>
</dbReference>
<evidence type="ECO:0000256" key="3">
    <source>
        <dbReference type="ARBA" id="ARBA00022692"/>
    </source>
</evidence>
<keyword evidence="7 11" id="KW-0472">Membrane</keyword>
<dbReference type="Gene3D" id="3.10.320.10">
    <property type="entry name" value="Class II Histocompatibility Antigen, M Beta Chain, Chain B, domain 1"/>
    <property type="match status" value="1"/>
</dbReference>
<dbReference type="AlphaFoldDB" id="A0A8D2L7I2"/>
<keyword evidence="6" id="KW-1064">Adaptive immunity</keyword>
<evidence type="ECO:0000259" key="12">
    <source>
        <dbReference type="PROSITE" id="PS50835"/>
    </source>
</evidence>
<protein>
    <recommendedName>
        <fullName evidence="12">Ig-like domain-containing protein</fullName>
    </recommendedName>
</protein>
<feature type="transmembrane region" description="Helical" evidence="11">
    <location>
        <begin position="230"/>
        <end position="252"/>
    </location>
</feature>
<comment type="similarity">
    <text evidence="2">Belongs to the MHC class II family.</text>
</comment>
<dbReference type="InterPro" id="IPR003597">
    <property type="entry name" value="Ig_C1-set"/>
</dbReference>
<dbReference type="InterPro" id="IPR000353">
    <property type="entry name" value="MHC_II_b_N"/>
</dbReference>